<organism evidence="2 3">
    <name type="scientific">Henriciella pelagia</name>
    <dbReference type="NCBI Taxonomy" id="1977912"/>
    <lineage>
        <taxon>Bacteria</taxon>
        <taxon>Pseudomonadati</taxon>
        <taxon>Pseudomonadota</taxon>
        <taxon>Alphaproteobacteria</taxon>
        <taxon>Hyphomonadales</taxon>
        <taxon>Hyphomonadaceae</taxon>
        <taxon>Henriciella</taxon>
    </lineage>
</organism>
<feature type="compositionally biased region" description="Polar residues" evidence="1">
    <location>
        <begin position="39"/>
        <end position="49"/>
    </location>
</feature>
<feature type="compositionally biased region" description="Polar residues" evidence="1">
    <location>
        <begin position="7"/>
        <end position="29"/>
    </location>
</feature>
<keyword evidence="3" id="KW-1185">Reference proteome</keyword>
<evidence type="ECO:0000256" key="1">
    <source>
        <dbReference type="SAM" id="MobiDB-lite"/>
    </source>
</evidence>
<accession>A0ABQ1JAM9</accession>
<dbReference type="EMBL" id="BMKF01000001">
    <property type="protein sequence ID" value="GGB63926.1"/>
    <property type="molecule type" value="Genomic_DNA"/>
</dbReference>
<sequence>MKRMKVSSISSETGQPSTGQEASSRQARPQTLREGATLERQTQTPSSRASGPVNHLPGLTEEMAQEILDRMDD</sequence>
<gene>
    <name evidence="2" type="ORF">GCM10011503_10840</name>
</gene>
<protein>
    <submittedName>
        <fullName evidence="2">Uncharacterized protein</fullName>
    </submittedName>
</protein>
<name>A0ABQ1JAM9_9PROT</name>
<feature type="region of interest" description="Disordered" evidence="1">
    <location>
        <begin position="1"/>
        <end position="73"/>
    </location>
</feature>
<proteinExistence type="predicted"/>
<evidence type="ECO:0000313" key="2">
    <source>
        <dbReference type="EMBL" id="GGB63926.1"/>
    </source>
</evidence>
<dbReference type="Proteomes" id="UP000628854">
    <property type="component" value="Unassembled WGS sequence"/>
</dbReference>
<comment type="caution">
    <text evidence="2">The sequence shown here is derived from an EMBL/GenBank/DDBJ whole genome shotgun (WGS) entry which is preliminary data.</text>
</comment>
<reference evidence="3" key="1">
    <citation type="journal article" date="2019" name="Int. J. Syst. Evol. Microbiol.">
        <title>The Global Catalogue of Microorganisms (GCM) 10K type strain sequencing project: providing services to taxonomists for standard genome sequencing and annotation.</title>
        <authorList>
            <consortium name="The Broad Institute Genomics Platform"/>
            <consortium name="The Broad Institute Genome Sequencing Center for Infectious Disease"/>
            <person name="Wu L."/>
            <person name="Ma J."/>
        </authorList>
    </citation>
    <scope>NUCLEOTIDE SEQUENCE [LARGE SCALE GENOMIC DNA]</scope>
    <source>
        <strain evidence="3">CGMCC 1.15928</strain>
    </source>
</reference>
<evidence type="ECO:0000313" key="3">
    <source>
        <dbReference type="Proteomes" id="UP000628854"/>
    </source>
</evidence>